<dbReference type="InterPro" id="IPR001781">
    <property type="entry name" value="Znf_LIM"/>
</dbReference>
<dbReference type="Pfam" id="PF00412">
    <property type="entry name" value="LIM"/>
    <property type="match status" value="1"/>
</dbReference>
<sequence>MTEEFNCAHCRTSLADIGFVEERGSVYCEHCYEDFFAPTCSRCQSKILGVSLKKKGAVKMQQFSSNRFECQYLV</sequence>
<dbReference type="Ensembl" id="ENSNBRT00000014595.1">
    <property type="protein sequence ID" value="ENSNBRP00000014209.1"/>
    <property type="gene ID" value="ENSNBRG00000010994.1"/>
</dbReference>
<dbReference type="GO" id="GO:0031941">
    <property type="term" value="C:filamentous actin"/>
    <property type="evidence" value="ECO:0007669"/>
    <property type="project" value="TreeGrafter"/>
</dbReference>
<dbReference type="GO" id="GO:0030036">
    <property type="term" value="P:actin cytoskeleton organization"/>
    <property type="evidence" value="ECO:0007669"/>
    <property type="project" value="TreeGrafter"/>
</dbReference>
<dbReference type="InterPro" id="IPR050604">
    <property type="entry name" value="PDZ-LIM_domain"/>
</dbReference>
<evidence type="ECO:0000313" key="5">
    <source>
        <dbReference type="Ensembl" id="ENSNBRP00000014209.1"/>
    </source>
</evidence>
<keyword evidence="6" id="KW-1185">Reference proteome</keyword>
<dbReference type="SUPFAM" id="SSF57716">
    <property type="entry name" value="Glucocorticoid receptor-like (DNA-binding domain)"/>
    <property type="match status" value="1"/>
</dbReference>
<dbReference type="Bgee" id="ENSNBRG00000010994">
    <property type="expression patterns" value="Expressed in zone of skin and 4 other cell types or tissues"/>
</dbReference>
<keyword evidence="2" id="KW-0862">Zinc</keyword>
<dbReference type="GO" id="GO:0001725">
    <property type="term" value="C:stress fiber"/>
    <property type="evidence" value="ECO:0007669"/>
    <property type="project" value="TreeGrafter"/>
</dbReference>
<dbReference type="AlphaFoldDB" id="A0A3Q4MM12"/>
<dbReference type="GO" id="GO:0061061">
    <property type="term" value="P:muscle structure development"/>
    <property type="evidence" value="ECO:0007669"/>
    <property type="project" value="TreeGrafter"/>
</dbReference>
<dbReference type="STRING" id="32507.ENSNBRP00000014209"/>
<name>A0A3Q4MM12_NEOBR</name>
<protein>
    <recommendedName>
        <fullName evidence="4">LIM zinc-binding domain-containing protein</fullName>
    </recommendedName>
</protein>
<evidence type="ECO:0000256" key="2">
    <source>
        <dbReference type="ARBA" id="ARBA00022833"/>
    </source>
</evidence>
<evidence type="ECO:0000259" key="4">
    <source>
        <dbReference type="Pfam" id="PF00412"/>
    </source>
</evidence>
<evidence type="ECO:0000256" key="3">
    <source>
        <dbReference type="ARBA" id="ARBA00023038"/>
    </source>
</evidence>
<dbReference type="GO" id="GO:0051371">
    <property type="term" value="F:muscle alpha-actinin binding"/>
    <property type="evidence" value="ECO:0007669"/>
    <property type="project" value="TreeGrafter"/>
</dbReference>
<dbReference type="GO" id="GO:0030018">
    <property type="term" value="C:Z disc"/>
    <property type="evidence" value="ECO:0007669"/>
    <property type="project" value="TreeGrafter"/>
</dbReference>
<dbReference type="PANTHER" id="PTHR24214:SF32">
    <property type="entry name" value="PDZ AND LIM DOMAIN PROTEIN 5"/>
    <property type="match status" value="1"/>
</dbReference>
<proteinExistence type="predicted"/>
<keyword evidence="1" id="KW-0479">Metal-binding</keyword>
<reference evidence="5" key="2">
    <citation type="submission" date="2025-09" db="UniProtKB">
        <authorList>
            <consortium name="Ensembl"/>
        </authorList>
    </citation>
    <scope>IDENTIFICATION</scope>
</reference>
<dbReference type="Proteomes" id="UP000261580">
    <property type="component" value="Unassembled WGS sequence"/>
</dbReference>
<dbReference type="Gene3D" id="2.10.110.10">
    <property type="entry name" value="Cysteine Rich Protein"/>
    <property type="match status" value="1"/>
</dbReference>
<keyword evidence="3" id="KW-0440">LIM domain</keyword>
<organism evidence="5 6">
    <name type="scientific">Neolamprologus brichardi</name>
    <name type="common">Fairy cichlid</name>
    <name type="synonym">Lamprologus brichardi</name>
    <dbReference type="NCBI Taxonomy" id="32507"/>
    <lineage>
        <taxon>Eukaryota</taxon>
        <taxon>Metazoa</taxon>
        <taxon>Chordata</taxon>
        <taxon>Craniata</taxon>
        <taxon>Vertebrata</taxon>
        <taxon>Euteleostomi</taxon>
        <taxon>Actinopterygii</taxon>
        <taxon>Neopterygii</taxon>
        <taxon>Teleostei</taxon>
        <taxon>Neoteleostei</taxon>
        <taxon>Acanthomorphata</taxon>
        <taxon>Ovalentaria</taxon>
        <taxon>Cichlomorphae</taxon>
        <taxon>Cichliformes</taxon>
        <taxon>Cichlidae</taxon>
        <taxon>African cichlids</taxon>
        <taxon>Pseudocrenilabrinae</taxon>
        <taxon>Lamprologini</taxon>
        <taxon>Neolamprologus</taxon>
    </lineage>
</organism>
<evidence type="ECO:0000256" key="1">
    <source>
        <dbReference type="ARBA" id="ARBA00022723"/>
    </source>
</evidence>
<dbReference type="GO" id="GO:0046872">
    <property type="term" value="F:metal ion binding"/>
    <property type="evidence" value="ECO:0007669"/>
    <property type="project" value="UniProtKB-KW"/>
</dbReference>
<dbReference type="GO" id="GO:0003779">
    <property type="term" value="F:actin binding"/>
    <property type="evidence" value="ECO:0007669"/>
    <property type="project" value="TreeGrafter"/>
</dbReference>
<dbReference type="PANTHER" id="PTHR24214">
    <property type="entry name" value="PDZ AND LIM DOMAIN PROTEIN ZASP"/>
    <property type="match status" value="1"/>
</dbReference>
<feature type="domain" description="LIM zinc-binding" evidence="4">
    <location>
        <begin position="5"/>
        <end position="35"/>
    </location>
</feature>
<dbReference type="GO" id="GO:0007507">
    <property type="term" value="P:heart development"/>
    <property type="evidence" value="ECO:0007669"/>
    <property type="project" value="TreeGrafter"/>
</dbReference>
<dbReference type="GeneTree" id="ENSGT00940000154877"/>
<accession>A0A3Q4MM12</accession>
<dbReference type="GO" id="GO:0005912">
    <property type="term" value="C:adherens junction"/>
    <property type="evidence" value="ECO:0007669"/>
    <property type="project" value="TreeGrafter"/>
</dbReference>
<reference evidence="5" key="1">
    <citation type="submission" date="2025-08" db="UniProtKB">
        <authorList>
            <consortium name="Ensembl"/>
        </authorList>
    </citation>
    <scope>IDENTIFICATION</scope>
</reference>
<evidence type="ECO:0000313" key="6">
    <source>
        <dbReference type="Proteomes" id="UP000261580"/>
    </source>
</evidence>